<reference evidence="2" key="1">
    <citation type="submission" date="2022-08" db="EMBL/GenBank/DDBJ databases">
        <authorList>
            <person name="Gutierrez-Valencia J."/>
        </authorList>
    </citation>
    <scope>NUCLEOTIDE SEQUENCE</scope>
</reference>
<dbReference type="EMBL" id="CAMGYJ010000002">
    <property type="protein sequence ID" value="CAI0377319.1"/>
    <property type="molecule type" value="Genomic_DNA"/>
</dbReference>
<gene>
    <name evidence="2" type="ORF">LITE_LOCUS1419</name>
</gene>
<dbReference type="GO" id="GO:0003857">
    <property type="term" value="F:(3S)-3-hydroxyacyl-CoA dehydrogenase (NAD+) activity"/>
    <property type="evidence" value="ECO:0007669"/>
    <property type="project" value="TreeGrafter"/>
</dbReference>
<dbReference type="SUPFAM" id="SSF54637">
    <property type="entry name" value="Thioesterase/thiol ester dehydrase-isomerase"/>
    <property type="match status" value="1"/>
</dbReference>
<comment type="caution">
    <text evidence="2">The sequence shown here is derived from an EMBL/GenBank/DDBJ whole genome shotgun (WGS) entry which is preliminary data.</text>
</comment>
<dbReference type="GO" id="GO:0004300">
    <property type="term" value="F:enoyl-CoA hydratase activity"/>
    <property type="evidence" value="ECO:0007669"/>
    <property type="project" value="TreeGrafter"/>
</dbReference>
<evidence type="ECO:0000313" key="3">
    <source>
        <dbReference type="Proteomes" id="UP001154282"/>
    </source>
</evidence>
<dbReference type="GO" id="GO:0005777">
    <property type="term" value="C:peroxisome"/>
    <property type="evidence" value="ECO:0007669"/>
    <property type="project" value="TreeGrafter"/>
</dbReference>
<dbReference type="AlphaFoldDB" id="A0AAV0GY75"/>
<dbReference type="GO" id="GO:0044594">
    <property type="term" value="F:17-beta-hydroxysteroid dehydrogenase (NAD+) activity"/>
    <property type="evidence" value="ECO:0007669"/>
    <property type="project" value="TreeGrafter"/>
</dbReference>
<dbReference type="InterPro" id="IPR002539">
    <property type="entry name" value="MaoC-like_dom"/>
</dbReference>
<dbReference type="PANTHER" id="PTHR13078">
    <property type="entry name" value="PEROXISOMAL MULTIFUNCTIONAL ENZYME TYPE 2-RELATED"/>
    <property type="match status" value="1"/>
</dbReference>
<dbReference type="PANTHER" id="PTHR13078:SF56">
    <property type="entry name" value="PEROXISOMAL MULTIFUNCTIONAL ENZYME TYPE 2"/>
    <property type="match status" value="1"/>
</dbReference>
<evidence type="ECO:0000259" key="1">
    <source>
        <dbReference type="Pfam" id="PF01575"/>
    </source>
</evidence>
<accession>A0AAV0GY75</accession>
<sequence>QALLYRLSGDYNPVHSDPAIAKVAASQGPILHGLCTLGFAVRAVIKCTGRGDANAVKNILGRFLLHIYPGETLISEMWLQGSRVLYQAKVKERDRTVLAGYVDLRHIPSAL</sequence>
<dbReference type="Pfam" id="PF01575">
    <property type="entry name" value="MaoC_dehydratas"/>
    <property type="match status" value="1"/>
</dbReference>
<evidence type="ECO:0000313" key="2">
    <source>
        <dbReference type="EMBL" id="CAI0377319.1"/>
    </source>
</evidence>
<dbReference type="GO" id="GO:0006635">
    <property type="term" value="P:fatty acid beta-oxidation"/>
    <property type="evidence" value="ECO:0007669"/>
    <property type="project" value="TreeGrafter"/>
</dbReference>
<feature type="non-terminal residue" evidence="2">
    <location>
        <position position="1"/>
    </location>
</feature>
<name>A0AAV0GY75_9ROSI</name>
<dbReference type="CDD" id="cd03448">
    <property type="entry name" value="HDE_HSD"/>
    <property type="match status" value="1"/>
</dbReference>
<dbReference type="InterPro" id="IPR029069">
    <property type="entry name" value="HotDog_dom_sf"/>
</dbReference>
<keyword evidence="3" id="KW-1185">Reference proteome</keyword>
<protein>
    <recommendedName>
        <fullName evidence="1">MaoC-like domain-containing protein</fullName>
    </recommendedName>
</protein>
<dbReference type="Proteomes" id="UP001154282">
    <property type="component" value="Unassembled WGS sequence"/>
</dbReference>
<feature type="domain" description="MaoC-like" evidence="1">
    <location>
        <begin position="1"/>
        <end position="96"/>
    </location>
</feature>
<organism evidence="2 3">
    <name type="scientific">Linum tenue</name>
    <dbReference type="NCBI Taxonomy" id="586396"/>
    <lineage>
        <taxon>Eukaryota</taxon>
        <taxon>Viridiplantae</taxon>
        <taxon>Streptophyta</taxon>
        <taxon>Embryophyta</taxon>
        <taxon>Tracheophyta</taxon>
        <taxon>Spermatophyta</taxon>
        <taxon>Magnoliopsida</taxon>
        <taxon>eudicotyledons</taxon>
        <taxon>Gunneridae</taxon>
        <taxon>Pentapetalae</taxon>
        <taxon>rosids</taxon>
        <taxon>fabids</taxon>
        <taxon>Malpighiales</taxon>
        <taxon>Linaceae</taxon>
        <taxon>Linum</taxon>
    </lineage>
</organism>
<proteinExistence type="predicted"/>
<dbReference type="Gene3D" id="3.10.129.10">
    <property type="entry name" value="Hotdog Thioesterase"/>
    <property type="match status" value="1"/>
</dbReference>